<organism evidence="2 3">
    <name type="scientific">Zasmidium cellare ATCC 36951</name>
    <dbReference type="NCBI Taxonomy" id="1080233"/>
    <lineage>
        <taxon>Eukaryota</taxon>
        <taxon>Fungi</taxon>
        <taxon>Dikarya</taxon>
        <taxon>Ascomycota</taxon>
        <taxon>Pezizomycotina</taxon>
        <taxon>Dothideomycetes</taxon>
        <taxon>Dothideomycetidae</taxon>
        <taxon>Mycosphaerellales</taxon>
        <taxon>Mycosphaerellaceae</taxon>
        <taxon>Zasmidium</taxon>
    </lineage>
</organism>
<feature type="region of interest" description="Disordered" evidence="1">
    <location>
        <begin position="1"/>
        <end position="31"/>
    </location>
</feature>
<gene>
    <name evidence="2" type="ORF">M409DRAFT_25183</name>
</gene>
<dbReference type="EMBL" id="ML993604">
    <property type="protein sequence ID" value="KAF2164304.1"/>
    <property type="molecule type" value="Genomic_DNA"/>
</dbReference>
<accession>A0A6A6CAV3</accession>
<dbReference type="PANTHER" id="PTHR42085:SF2">
    <property type="entry name" value="F-BOX DOMAIN-CONTAINING PROTEIN"/>
    <property type="match status" value="1"/>
</dbReference>
<evidence type="ECO:0000313" key="3">
    <source>
        <dbReference type="Proteomes" id="UP000799537"/>
    </source>
</evidence>
<dbReference type="AlphaFoldDB" id="A0A6A6CAV3"/>
<dbReference type="Proteomes" id="UP000799537">
    <property type="component" value="Unassembled WGS sequence"/>
</dbReference>
<evidence type="ECO:0000313" key="2">
    <source>
        <dbReference type="EMBL" id="KAF2164304.1"/>
    </source>
</evidence>
<dbReference type="PANTHER" id="PTHR42085">
    <property type="entry name" value="F-BOX DOMAIN-CONTAINING PROTEIN"/>
    <property type="match status" value="1"/>
</dbReference>
<evidence type="ECO:0008006" key="4">
    <source>
        <dbReference type="Google" id="ProtNLM"/>
    </source>
</evidence>
<keyword evidence="3" id="KW-1185">Reference proteome</keyword>
<dbReference type="GeneID" id="54560846"/>
<sequence>MDNNSKQKTVAARRSPASHRSSPASTARPRPLTKKHFPFLKLPPELRELVYEHLLVHKLLKIGLLCKRNGKPKAFATSNEAPDYGNGREGLFGEFDPAVLRVSRLIHNEALPIIYGKNTFFFINCIAVDLFLDSMVNLRSSTVSPGIQHLHHVVISGPQRANFFTTMRDLRVLKNLKTLAVEVFDTDLVIERSDDVYHPWDDESGLVAAVTQFIDLSASVEERRRQVDKISFAYNNRRCDKGNKLSIPGDEVPARCKALLAEFVNVTLHE</sequence>
<proteinExistence type="predicted"/>
<dbReference type="RefSeq" id="XP_033665193.1">
    <property type="nucleotide sequence ID" value="XM_033807574.1"/>
</dbReference>
<name>A0A6A6CAV3_ZASCE</name>
<dbReference type="OrthoDB" id="5272396at2759"/>
<reference evidence="2" key="1">
    <citation type="journal article" date="2020" name="Stud. Mycol.">
        <title>101 Dothideomycetes genomes: a test case for predicting lifestyles and emergence of pathogens.</title>
        <authorList>
            <person name="Haridas S."/>
            <person name="Albert R."/>
            <person name="Binder M."/>
            <person name="Bloem J."/>
            <person name="Labutti K."/>
            <person name="Salamov A."/>
            <person name="Andreopoulos B."/>
            <person name="Baker S."/>
            <person name="Barry K."/>
            <person name="Bills G."/>
            <person name="Bluhm B."/>
            <person name="Cannon C."/>
            <person name="Castanera R."/>
            <person name="Culley D."/>
            <person name="Daum C."/>
            <person name="Ezra D."/>
            <person name="Gonzalez J."/>
            <person name="Henrissat B."/>
            <person name="Kuo A."/>
            <person name="Liang C."/>
            <person name="Lipzen A."/>
            <person name="Lutzoni F."/>
            <person name="Magnuson J."/>
            <person name="Mondo S."/>
            <person name="Nolan M."/>
            <person name="Ohm R."/>
            <person name="Pangilinan J."/>
            <person name="Park H.-J."/>
            <person name="Ramirez L."/>
            <person name="Alfaro M."/>
            <person name="Sun H."/>
            <person name="Tritt A."/>
            <person name="Yoshinaga Y."/>
            <person name="Zwiers L.-H."/>
            <person name="Turgeon B."/>
            <person name="Goodwin S."/>
            <person name="Spatafora J."/>
            <person name="Crous P."/>
            <person name="Grigoriev I."/>
        </authorList>
    </citation>
    <scope>NUCLEOTIDE SEQUENCE</scope>
    <source>
        <strain evidence="2">ATCC 36951</strain>
    </source>
</reference>
<protein>
    <recommendedName>
        <fullName evidence="4">F-box domain-containing protein</fullName>
    </recommendedName>
</protein>
<evidence type="ECO:0000256" key="1">
    <source>
        <dbReference type="SAM" id="MobiDB-lite"/>
    </source>
</evidence>
<dbReference type="InterPro" id="IPR038883">
    <property type="entry name" value="AN11006-like"/>
</dbReference>
<feature type="compositionally biased region" description="Low complexity" evidence="1">
    <location>
        <begin position="12"/>
        <end position="30"/>
    </location>
</feature>